<evidence type="ECO:0000313" key="3">
    <source>
        <dbReference type="Proteomes" id="UP001403385"/>
    </source>
</evidence>
<sequence>MSVPEDEDKARDVRVPNASASSGMLSAQDAESTSDTESGEGDGEEDEDKSRDVRLP</sequence>
<dbReference type="AlphaFoldDB" id="A0AAW9S797"/>
<feature type="compositionally biased region" description="Acidic residues" evidence="1">
    <location>
        <begin position="32"/>
        <end position="47"/>
    </location>
</feature>
<dbReference type="EMBL" id="JBDKWZ010000010">
    <property type="protein sequence ID" value="MEN7549743.1"/>
    <property type="molecule type" value="Genomic_DNA"/>
</dbReference>
<gene>
    <name evidence="2" type="ORF">AAG747_17600</name>
</gene>
<name>A0AAW9S797_9BACT</name>
<evidence type="ECO:0000313" key="2">
    <source>
        <dbReference type="EMBL" id="MEN7549743.1"/>
    </source>
</evidence>
<keyword evidence="3" id="KW-1185">Reference proteome</keyword>
<organism evidence="2 3">
    <name type="scientific">Rapidithrix thailandica</name>
    <dbReference type="NCBI Taxonomy" id="413964"/>
    <lineage>
        <taxon>Bacteria</taxon>
        <taxon>Pseudomonadati</taxon>
        <taxon>Bacteroidota</taxon>
        <taxon>Cytophagia</taxon>
        <taxon>Cytophagales</taxon>
        <taxon>Flammeovirgaceae</taxon>
        <taxon>Rapidithrix</taxon>
    </lineage>
</organism>
<feature type="region of interest" description="Disordered" evidence="1">
    <location>
        <begin position="1"/>
        <end position="56"/>
    </location>
</feature>
<dbReference type="Proteomes" id="UP001403385">
    <property type="component" value="Unassembled WGS sequence"/>
</dbReference>
<evidence type="ECO:0000256" key="1">
    <source>
        <dbReference type="SAM" id="MobiDB-lite"/>
    </source>
</evidence>
<proteinExistence type="predicted"/>
<dbReference type="RefSeq" id="WP_346822521.1">
    <property type="nucleotide sequence ID" value="NZ_JBDKWZ010000010.1"/>
</dbReference>
<reference evidence="2 3" key="1">
    <citation type="submission" date="2024-04" db="EMBL/GenBank/DDBJ databases">
        <title>Novel genus in family Flammeovirgaceae.</title>
        <authorList>
            <person name="Nguyen T.H."/>
            <person name="Vuong T.Q."/>
            <person name="Le H."/>
            <person name="Kim S.-G."/>
        </authorList>
    </citation>
    <scope>NUCLEOTIDE SEQUENCE [LARGE SCALE GENOMIC DNA]</scope>
    <source>
        <strain evidence="2 3">JCM 23209</strain>
    </source>
</reference>
<accession>A0AAW9S797</accession>
<comment type="caution">
    <text evidence="2">The sequence shown here is derived from an EMBL/GenBank/DDBJ whole genome shotgun (WGS) entry which is preliminary data.</text>
</comment>
<protein>
    <submittedName>
        <fullName evidence="2">Uncharacterized protein</fullName>
    </submittedName>
</protein>